<evidence type="ECO:0000256" key="4">
    <source>
        <dbReference type="ARBA" id="ARBA00016902"/>
    </source>
</evidence>
<evidence type="ECO:0000256" key="7">
    <source>
        <dbReference type="ARBA" id="ARBA00023235"/>
    </source>
</evidence>
<keyword evidence="9 11" id="KW-0132">Cell division</keyword>
<evidence type="ECO:0000256" key="8">
    <source>
        <dbReference type="ARBA" id="ARBA00029986"/>
    </source>
</evidence>
<dbReference type="GO" id="GO:0051301">
    <property type="term" value="P:cell division"/>
    <property type="evidence" value="ECO:0007669"/>
    <property type="project" value="UniProtKB-KW"/>
</dbReference>
<comment type="subcellular location">
    <subcellularLocation>
        <location evidence="9">Cytoplasm</location>
    </subcellularLocation>
    <text evidence="9">About half TF is bound to the ribosome near the polypeptide exit tunnel while the other half is free in the cytoplasm.</text>
</comment>
<dbReference type="EMBL" id="VMBG01000001">
    <property type="protein sequence ID" value="TSJ78705.1"/>
    <property type="molecule type" value="Genomic_DNA"/>
</dbReference>
<comment type="catalytic activity">
    <reaction evidence="1 9 10">
        <text>[protein]-peptidylproline (omega=180) = [protein]-peptidylproline (omega=0)</text>
        <dbReference type="Rhea" id="RHEA:16237"/>
        <dbReference type="Rhea" id="RHEA-COMP:10747"/>
        <dbReference type="Rhea" id="RHEA-COMP:10748"/>
        <dbReference type="ChEBI" id="CHEBI:83833"/>
        <dbReference type="ChEBI" id="CHEBI:83834"/>
        <dbReference type="EC" id="5.2.1.8"/>
    </reaction>
</comment>
<evidence type="ECO:0000256" key="1">
    <source>
        <dbReference type="ARBA" id="ARBA00000971"/>
    </source>
</evidence>
<reference evidence="13 14" key="1">
    <citation type="submission" date="2019-07" db="EMBL/GenBank/DDBJ databases">
        <title>Description of 53C-WASEF.</title>
        <authorList>
            <person name="Pitt A."/>
            <person name="Hahn M.W."/>
        </authorList>
    </citation>
    <scope>NUCLEOTIDE SEQUENCE [LARGE SCALE GENOMIC DNA]</scope>
    <source>
        <strain evidence="13 14">53C-WASEF</strain>
    </source>
</reference>
<organism evidence="13 14">
    <name type="scientific">Rariglobus hedericola</name>
    <dbReference type="NCBI Taxonomy" id="2597822"/>
    <lineage>
        <taxon>Bacteria</taxon>
        <taxon>Pseudomonadati</taxon>
        <taxon>Verrucomicrobiota</taxon>
        <taxon>Opitutia</taxon>
        <taxon>Opitutales</taxon>
        <taxon>Opitutaceae</taxon>
        <taxon>Rariglobus</taxon>
    </lineage>
</organism>
<comment type="domain">
    <text evidence="9">Consists of 3 domains; the N-terminus binds the ribosome, the middle domain has PPIase activity, while the C-terminus has intrinsic chaperone activity on its own.</text>
</comment>
<dbReference type="InterPro" id="IPR046357">
    <property type="entry name" value="PPIase_dom_sf"/>
</dbReference>
<dbReference type="InterPro" id="IPR005215">
    <property type="entry name" value="Trig_fac"/>
</dbReference>
<gene>
    <name evidence="9 13" type="primary">tig</name>
    <name evidence="13" type="ORF">FPL22_05205</name>
</gene>
<evidence type="ECO:0000259" key="12">
    <source>
        <dbReference type="PROSITE" id="PS50059"/>
    </source>
</evidence>
<protein>
    <recommendedName>
        <fullName evidence="4 9">Trigger factor</fullName>
        <shortName evidence="9">TF</shortName>
        <ecNumber evidence="3 9">5.2.1.8</ecNumber>
    </recommendedName>
    <alternativeName>
        <fullName evidence="8 9">PPIase</fullName>
    </alternativeName>
</protein>
<dbReference type="RefSeq" id="WP_144229046.1">
    <property type="nucleotide sequence ID" value="NZ_CBCRVV010000002.1"/>
</dbReference>
<dbReference type="Pfam" id="PF05697">
    <property type="entry name" value="Trigger_N"/>
    <property type="match status" value="1"/>
</dbReference>
<comment type="similarity">
    <text evidence="2 9 11">Belongs to the FKBP-type PPIase family. Tig subfamily.</text>
</comment>
<dbReference type="EC" id="5.2.1.8" evidence="3 9"/>
<evidence type="ECO:0000256" key="10">
    <source>
        <dbReference type="PROSITE-ProRule" id="PRU00277"/>
    </source>
</evidence>
<evidence type="ECO:0000256" key="6">
    <source>
        <dbReference type="ARBA" id="ARBA00023186"/>
    </source>
</evidence>
<evidence type="ECO:0000256" key="2">
    <source>
        <dbReference type="ARBA" id="ARBA00005464"/>
    </source>
</evidence>
<sequence>MNIEIKDVSETRKSLVVTLDQAEVAAEHQAVIGEISKQARLPGFRPGKAPAAMIIKRYGKEISEEFKQKVLAKAYRGGLEQSKLEPLNITDVQEGEIAADKSATVTITLDVRPTFTLPDYAGLATEIQSVEVTDAEVEKAIDALRAERADFKIAERPSAKGDYVKLSYEGTVDGKSILEIAPEKQIYAKVPQTWEEVDGENEGLIPGLGKQLAGFSKGDKKDVTVTFPTDFAAVPALAGKTAIYTVEVLEIRERVLPEMDEAFFKANQADNLEGLQTNARNNLKQRKDYENRQAQRRQVTEALNAKVEFAVPESLVESETQQVLRNFIEENMRRGVPADQFEKDKAALHESASKAARTRVKTQLLLAKIAEQEKLSVTERDIDTFIYRESVMNNQKPEKLVKELTKDREKLRSIQQSIIFDKALDLLVSKATVTTASAKA</sequence>
<comment type="caution">
    <text evidence="13">The sequence shown here is derived from an EMBL/GenBank/DDBJ whole genome shotgun (WGS) entry which is preliminary data.</text>
</comment>
<dbReference type="Pfam" id="PF00254">
    <property type="entry name" value="FKBP_C"/>
    <property type="match status" value="1"/>
</dbReference>
<evidence type="ECO:0000256" key="11">
    <source>
        <dbReference type="RuleBase" id="RU003914"/>
    </source>
</evidence>
<dbReference type="InterPro" id="IPR036611">
    <property type="entry name" value="Trigger_fac_ribosome-bd_sf"/>
</dbReference>
<keyword evidence="7 9" id="KW-0413">Isomerase</keyword>
<accession>A0A556QPY4</accession>
<keyword evidence="9" id="KW-0963">Cytoplasm</keyword>
<dbReference type="PROSITE" id="PS50059">
    <property type="entry name" value="FKBP_PPIASE"/>
    <property type="match status" value="1"/>
</dbReference>
<evidence type="ECO:0000256" key="9">
    <source>
        <dbReference type="HAMAP-Rule" id="MF_00303"/>
    </source>
</evidence>
<keyword evidence="14" id="KW-1185">Reference proteome</keyword>
<name>A0A556QPY4_9BACT</name>
<dbReference type="SUPFAM" id="SSF54534">
    <property type="entry name" value="FKBP-like"/>
    <property type="match status" value="1"/>
</dbReference>
<dbReference type="Gene3D" id="3.10.50.40">
    <property type="match status" value="1"/>
</dbReference>
<dbReference type="Gene3D" id="3.30.70.1050">
    <property type="entry name" value="Trigger factor ribosome-binding domain"/>
    <property type="match status" value="1"/>
</dbReference>
<evidence type="ECO:0000313" key="14">
    <source>
        <dbReference type="Proteomes" id="UP000315648"/>
    </source>
</evidence>
<dbReference type="InterPro" id="IPR037041">
    <property type="entry name" value="Trigger_fac_C_sf"/>
</dbReference>
<dbReference type="InterPro" id="IPR008881">
    <property type="entry name" value="Trigger_fac_ribosome-bd_bac"/>
</dbReference>
<keyword evidence="6 9" id="KW-0143">Chaperone</keyword>
<dbReference type="HAMAP" id="MF_00303">
    <property type="entry name" value="Trigger_factor_Tig"/>
    <property type="match status" value="1"/>
</dbReference>
<evidence type="ECO:0000256" key="3">
    <source>
        <dbReference type="ARBA" id="ARBA00013194"/>
    </source>
</evidence>
<dbReference type="SUPFAM" id="SSF102735">
    <property type="entry name" value="Trigger factor ribosome-binding domain"/>
    <property type="match status" value="1"/>
</dbReference>
<dbReference type="PIRSF" id="PIRSF003095">
    <property type="entry name" value="Trigger_factor"/>
    <property type="match status" value="1"/>
</dbReference>
<dbReference type="OrthoDB" id="9767721at2"/>
<dbReference type="SUPFAM" id="SSF109998">
    <property type="entry name" value="Triger factor/SurA peptide-binding domain-like"/>
    <property type="match status" value="1"/>
</dbReference>
<dbReference type="GO" id="GO:0003755">
    <property type="term" value="F:peptidyl-prolyl cis-trans isomerase activity"/>
    <property type="evidence" value="ECO:0007669"/>
    <property type="project" value="UniProtKB-UniRule"/>
</dbReference>
<comment type="function">
    <text evidence="9">Involved in protein export. Acts as a chaperone by maintaining the newly synthesized protein in an open conformation. Functions as a peptidyl-prolyl cis-trans isomerase.</text>
</comment>
<dbReference type="InterPro" id="IPR008880">
    <property type="entry name" value="Trigger_fac_C"/>
</dbReference>
<feature type="domain" description="PPIase FKBP-type" evidence="12">
    <location>
        <begin position="161"/>
        <end position="257"/>
    </location>
</feature>
<dbReference type="GO" id="GO:0015031">
    <property type="term" value="P:protein transport"/>
    <property type="evidence" value="ECO:0007669"/>
    <property type="project" value="UniProtKB-UniRule"/>
</dbReference>
<dbReference type="GO" id="GO:0005737">
    <property type="term" value="C:cytoplasm"/>
    <property type="evidence" value="ECO:0007669"/>
    <property type="project" value="UniProtKB-SubCell"/>
</dbReference>
<dbReference type="Gene3D" id="1.10.3120.10">
    <property type="entry name" value="Trigger factor, C-terminal domain"/>
    <property type="match status" value="1"/>
</dbReference>
<dbReference type="InterPro" id="IPR001179">
    <property type="entry name" value="PPIase_FKBP_dom"/>
</dbReference>
<dbReference type="Pfam" id="PF05698">
    <property type="entry name" value="Trigger_C"/>
    <property type="match status" value="1"/>
</dbReference>
<dbReference type="GO" id="GO:0006457">
    <property type="term" value="P:protein folding"/>
    <property type="evidence" value="ECO:0007669"/>
    <property type="project" value="UniProtKB-UniRule"/>
</dbReference>
<keyword evidence="5 9" id="KW-0697">Rotamase</keyword>
<evidence type="ECO:0000256" key="5">
    <source>
        <dbReference type="ARBA" id="ARBA00023110"/>
    </source>
</evidence>
<dbReference type="InterPro" id="IPR027304">
    <property type="entry name" value="Trigger_fact/SurA_dom_sf"/>
</dbReference>
<keyword evidence="9 11" id="KW-0131">Cell cycle</keyword>
<proteinExistence type="inferred from homology"/>
<evidence type="ECO:0000313" key="13">
    <source>
        <dbReference type="EMBL" id="TSJ78705.1"/>
    </source>
</evidence>
<dbReference type="Proteomes" id="UP000315648">
    <property type="component" value="Unassembled WGS sequence"/>
</dbReference>
<dbReference type="NCBIfam" id="TIGR00115">
    <property type="entry name" value="tig"/>
    <property type="match status" value="1"/>
</dbReference>
<dbReference type="AlphaFoldDB" id="A0A556QPY4"/>